<reference evidence="6 7" key="1">
    <citation type="submission" date="2018-05" db="EMBL/GenBank/DDBJ databases">
        <title>Zavarzinia sp. HR-AS.</title>
        <authorList>
            <person name="Lee Y."/>
            <person name="Jeon C.O."/>
        </authorList>
    </citation>
    <scope>NUCLEOTIDE SEQUENCE [LARGE SCALE GENOMIC DNA]</scope>
    <source>
        <strain evidence="6 7">HR-AS</strain>
    </source>
</reference>
<sequence>MAEIRDLAIGDLAKRTDTKVQTIRYYEEIGLLPAPTRSLGNQRVYGESSLRRLAFIRHARDLGFSIDAIRELLKLSDHPDLPCDDADGIARRHLDEVEDRIKRLRALEKELKRMLAEHRDHGGRIADCKVIEVLSDHSLCGHSH</sequence>
<dbReference type="CDD" id="cd04785">
    <property type="entry name" value="HTH_CadR-PbrR-like"/>
    <property type="match status" value="1"/>
</dbReference>
<comment type="caution">
    <text evidence="6">The sequence shown here is derived from an EMBL/GenBank/DDBJ whole genome shotgun (WGS) entry which is preliminary data.</text>
</comment>
<keyword evidence="7" id="KW-1185">Reference proteome</keyword>
<dbReference type="GO" id="GO:0003677">
    <property type="term" value="F:DNA binding"/>
    <property type="evidence" value="ECO:0007669"/>
    <property type="project" value="UniProtKB-KW"/>
</dbReference>
<dbReference type="AlphaFoldDB" id="A0A317ELE2"/>
<evidence type="ECO:0000256" key="4">
    <source>
        <dbReference type="SAM" id="Coils"/>
    </source>
</evidence>
<evidence type="ECO:0000256" key="2">
    <source>
        <dbReference type="ARBA" id="ARBA00023125"/>
    </source>
</evidence>
<dbReference type="OrthoDB" id="9802944at2"/>
<keyword evidence="4" id="KW-0175">Coiled coil</keyword>
<feature type="coiled-coil region" evidence="4">
    <location>
        <begin position="90"/>
        <end position="124"/>
    </location>
</feature>
<dbReference type="InterPro" id="IPR015358">
    <property type="entry name" value="Tscrpt_reg_MerR_DNA-bd"/>
</dbReference>
<dbReference type="PANTHER" id="PTHR30204">
    <property type="entry name" value="REDOX-CYCLING DRUG-SENSING TRANSCRIPTIONAL ACTIVATOR SOXR"/>
    <property type="match status" value="1"/>
</dbReference>
<accession>A0A317ELE2</accession>
<keyword evidence="2" id="KW-0238">DNA-binding</keyword>
<dbReference type="Gene3D" id="1.10.1660.10">
    <property type="match status" value="1"/>
</dbReference>
<feature type="domain" description="HTH merR-type" evidence="5">
    <location>
        <begin position="6"/>
        <end position="75"/>
    </location>
</feature>
<evidence type="ECO:0000256" key="3">
    <source>
        <dbReference type="ARBA" id="ARBA00023163"/>
    </source>
</evidence>
<dbReference type="Pfam" id="PF09278">
    <property type="entry name" value="MerR-DNA-bind"/>
    <property type="match status" value="1"/>
</dbReference>
<dbReference type="GO" id="GO:0003700">
    <property type="term" value="F:DNA-binding transcription factor activity"/>
    <property type="evidence" value="ECO:0007669"/>
    <property type="project" value="InterPro"/>
</dbReference>
<keyword evidence="1" id="KW-0805">Transcription regulation</keyword>
<protein>
    <submittedName>
        <fullName evidence="6">MerR family transcriptional regulator</fullName>
    </submittedName>
</protein>
<evidence type="ECO:0000313" key="7">
    <source>
        <dbReference type="Proteomes" id="UP000245461"/>
    </source>
</evidence>
<evidence type="ECO:0000313" key="6">
    <source>
        <dbReference type="EMBL" id="PWR26035.1"/>
    </source>
</evidence>
<dbReference type="Proteomes" id="UP000245461">
    <property type="component" value="Unassembled WGS sequence"/>
</dbReference>
<dbReference type="InterPro" id="IPR009061">
    <property type="entry name" value="DNA-bd_dom_put_sf"/>
</dbReference>
<dbReference type="InterPro" id="IPR047057">
    <property type="entry name" value="MerR_fam"/>
</dbReference>
<dbReference type="PRINTS" id="PR00040">
    <property type="entry name" value="HTHMERR"/>
</dbReference>
<dbReference type="SMART" id="SM00422">
    <property type="entry name" value="HTH_MERR"/>
    <property type="match status" value="1"/>
</dbReference>
<dbReference type="PROSITE" id="PS50937">
    <property type="entry name" value="HTH_MERR_2"/>
    <property type="match status" value="1"/>
</dbReference>
<dbReference type="SUPFAM" id="SSF46955">
    <property type="entry name" value="Putative DNA-binding domain"/>
    <property type="match status" value="1"/>
</dbReference>
<name>A0A317ELE2_9PROT</name>
<dbReference type="EMBL" id="QGLE01000001">
    <property type="protein sequence ID" value="PWR26035.1"/>
    <property type="molecule type" value="Genomic_DNA"/>
</dbReference>
<organism evidence="6 7">
    <name type="scientific">Zavarzinia aquatilis</name>
    <dbReference type="NCBI Taxonomy" id="2211142"/>
    <lineage>
        <taxon>Bacteria</taxon>
        <taxon>Pseudomonadati</taxon>
        <taxon>Pseudomonadota</taxon>
        <taxon>Alphaproteobacteria</taxon>
        <taxon>Rhodospirillales</taxon>
        <taxon>Zavarziniaceae</taxon>
        <taxon>Zavarzinia</taxon>
    </lineage>
</organism>
<gene>
    <name evidence="6" type="ORF">DKG74_01695</name>
</gene>
<dbReference type="Pfam" id="PF00376">
    <property type="entry name" value="MerR"/>
    <property type="match status" value="1"/>
</dbReference>
<evidence type="ECO:0000256" key="1">
    <source>
        <dbReference type="ARBA" id="ARBA00023015"/>
    </source>
</evidence>
<dbReference type="PANTHER" id="PTHR30204:SF92">
    <property type="entry name" value="HTH-TYPE TRANSCRIPTIONAL REGULATOR ZNTR"/>
    <property type="match status" value="1"/>
</dbReference>
<evidence type="ECO:0000259" key="5">
    <source>
        <dbReference type="PROSITE" id="PS50937"/>
    </source>
</evidence>
<proteinExistence type="predicted"/>
<keyword evidence="3" id="KW-0804">Transcription</keyword>
<dbReference type="InterPro" id="IPR000551">
    <property type="entry name" value="MerR-type_HTH_dom"/>
</dbReference>